<evidence type="ECO:0000256" key="1">
    <source>
        <dbReference type="SAM" id="Phobius"/>
    </source>
</evidence>
<dbReference type="Proteomes" id="UP001651050">
    <property type="component" value="Unassembled WGS sequence"/>
</dbReference>
<gene>
    <name evidence="2" type="ORF">M1843_14845</name>
</gene>
<keyword evidence="1" id="KW-0472">Membrane</keyword>
<dbReference type="Pfam" id="PF13578">
    <property type="entry name" value="Methyltransf_24"/>
    <property type="match status" value="1"/>
</dbReference>
<comment type="caution">
    <text evidence="2">The sequence shown here is derived from an EMBL/GenBank/DDBJ whole genome shotgun (WGS) entry which is preliminary data.</text>
</comment>
<dbReference type="GO" id="GO:0008168">
    <property type="term" value="F:methyltransferase activity"/>
    <property type="evidence" value="ECO:0007669"/>
    <property type="project" value="UniProtKB-KW"/>
</dbReference>
<dbReference type="EMBL" id="JALQCY010000004">
    <property type="protein sequence ID" value="MCK9795027.1"/>
    <property type="molecule type" value="Genomic_DNA"/>
</dbReference>
<dbReference type="SUPFAM" id="SSF53335">
    <property type="entry name" value="S-adenosyl-L-methionine-dependent methyltransferases"/>
    <property type="match status" value="1"/>
</dbReference>
<name>A0ABT0J6D4_9MICO</name>
<proteinExistence type="predicted"/>
<dbReference type="Gene3D" id="3.40.50.150">
    <property type="entry name" value="Vaccinia Virus protein VP39"/>
    <property type="match status" value="1"/>
</dbReference>
<keyword evidence="1" id="KW-0812">Transmembrane</keyword>
<keyword evidence="1" id="KW-1133">Transmembrane helix</keyword>
<sequence length="334" mass="35778">MLPLLRKAAWLVGALSAVGAVVAGFAGASDVALALLGLAVLTFGGGAFLSFRALADVVRHSTAPSRRAAVALAELTEQPAAQAAQLEEIVQRRTKPLNDGIAAVVRRIDHEPYVHAELQRRYDQLIGPTDEPMPVLGANWAATAPTILFIVDEILGPDARRNIFECGSGASTLWTAAALRRRGQGGHVWSLESDATYAEVTRENLKRHGLESWATVIDAPLVPTRVAGLDATQPWYDLSAWPAEAREADLLFVDGPPANTARYARFPAVPQLLPRLRDGGLVVLDDTNRPHEREIVRRWAAGAHSGRSVRVVKSVGRSTVLTVAGAERPSTPSA</sequence>
<dbReference type="RefSeq" id="WP_416344880.1">
    <property type="nucleotide sequence ID" value="NZ_JALQCY010000004.1"/>
</dbReference>
<evidence type="ECO:0000313" key="3">
    <source>
        <dbReference type="Proteomes" id="UP001651050"/>
    </source>
</evidence>
<reference evidence="2 3" key="1">
    <citation type="submission" date="2022-02" db="EMBL/GenBank/DDBJ databases">
        <title>The car tank lid bacteriome: a reservoir of bacteria with potential in bioremediation of fuel.</title>
        <authorList>
            <person name="Vidal-Verdu A."/>
            <person name="Gomez-Martinez D."/>
            <person name="Latorre-Perez A."/>
            <person name="Pereto J."/>
            <person name="Porcar M."/>
        </authorList>
    </citation>
    <scope>NUCLEOTIDE SEQUENCE [LARGE SCALE GENOMIC DNA]</scope>
    <source>
        <strain evidence="2 3">4D.3</strain>
    </source>
</reference>
<feature type="transmembrane region" description="Helical" evidence="1">
    <location>
        <begin position="33"/>
        <end position="51"/>
    </location>
</feature>
<keyword evidence="3" id="KW-1185">Reference proteome</keyword>
<evidence type="ECO:0000313" key="2">
    <source>
        <dbReference type="EMBL" id="MCK9795027.1"/>
    </source>
</evidence>
<organism evidence="2 3">
    <name type="scientific">Isoptericola peretonis</name>
    <dbReference type="NCBI Taxonomy" id="2918523"/>
    <lineage>
        <taxon>Bacteria</taxon>
        <taxon>Bacillati</taxon>
        <taxon>Actinomycetota</taxon>
        <taxon>Actinomycetes</taxon>
        <taxon>Micrococcales</taxon>
        <taxon>Promicromonosporaceae</taxon>
        <taxon>Isoptericola</taxon>
    </lineage>
</organism>
<dbReference type="InterPro" id="IPR029063">
    <property type="entry name" value="SAM-dependent_MTases_sf"/>
</dbReference>
<keyword evidence="2" id="KW-0808">Transferase</keyword>
<protein>
    <submittedName>
        <fullName evidence="2">Class I SAM-dependent methyltransferase</fullName>
    </submittedName>
</protein>
<keyword evidence="2" id="KW-0489">Methyltransferase</keyword>
<accession>A0ABT0J6D4</accession>
<dbReference type="GO" id="GO:0032259">
    <property type="term" value="P:methylation"/>
    <property type="evidence" value="ECO:0007669"/>
    <property type="project" value="UniProtKB-KW"/>
</dbReference>